<reference evidence="2 3" key="1">
    <citation type="submission" date="2021-01" db="EMBL/GenBank/DDBJ databases">
        <title>Chromosome-level genome assembly of a human fungal pathogen reveals clustering of transcriptionally co-regulated genes.</title>
        <authorList>
            <person name="Voorhies M."/>
            <person name="Cohen S."/>
            <person name="Shea T.P."/>
            <person name="Petrus S."/>
            <person name="Munoz J.F."/>
            <person name="Poplawski S."/>
            <person name="Goldman W.E."/>
            <person name="Michael T."/>
            <person name="Cuomo C.A."/>
            <person name="Sil A."/>
            <person name="Beyhan S."/>
        </authorList>
    </citation>
    <scope>NUCLEOTIDE SEQUENCE [LARGE SCALE GENOMIC DNA]</scope>
    <source>
        <strain evidence="2 3">G184AR</strain>
    </source>
</reference>
<feature type="compositionally biased region" description="Basic and acidic residues" evidence="1">
    <location>
        <begin position="42"/>
        <end position="55"/>
    </location>
</feature>
<organism evidence="2 3">
    <name type="scientific">Ajellomyces capsulatus</name>
    <name type="common">Darling's disease fungus</name>
    <name type="synonym">Histoplasma capsulatum</name>
    <dbReference type="NCBI Taxonomy" id="5037"/>
    <lineage>
        <taxon>Eukaryota</taxon>
        <taxon>Fungi</taxon>
        <taxon>Dikarya</taxon>
        <taxon>Ascomycota</taxon>
        <taxon>Pezizomycotina</taxon>
        <taxon>Eurotiomycetes</taxon>
        <taxon>Eurotiomycetidae</taxon>
        <taxon>Onygenales</taxon>
        <taxon>Ajellomycetaceae</taxon>
        <taxon>Histoplasma</taxon>
    </lineage>
</organism>
<sequence>MEACWGTFNYWQPTPPRSHQRSQPRPHPPLGAWPSVRFRRPAPNEKRKEAAGKAEKKQKKKAKAERRKNKT</sequence>
<evidence type="ECO:0000256" key="1">
    <source>
        <dbReference type="SAM" id="MobiDB-lite"/>
    </source>
</evidence>
<comment type="caution">
    <text evidence="2">The sequence shown here is derived from an EMBL/GenBank/DDBJ whole genome shotgun (WGS) entry which is preliminary data.</text>
</comment>
<evidence type="ECO:0000313" key="2">
    <source>
        <dbReference type="EMBL" id="KAG5305488.1"/>
    </source>
</evidence>
<dbReference type="EMBL" id="JAEVHI010000001">
    <property type="protein sequence ID" value="KAG5305488.1"/>
    <property type="molecule type" value="Genomic_DNA"/>
</dbReference>
<gene>
    <name evidence="2" type="ORF">I7I52_04167</name>
</gene>
<feature type="region of interest" description="Disordered" evidence="1">
    <location>
        <begin position="1"/>
        <end position="71"/>
    </location>
</feature>
<dbReference type="Proteomes" id="UP000670092">
    <property type="component" value="Unassembled WGS sequence"/>
</dbReference>
<evidence type="ECO:0000313" key="3">
    <source>
        <dbReference type="Proteomes" id="UP000670092"/>
    </source>
</evidence>
<name>A0A8H7ZD11_AJECA</name>
<accession>A0A8H7ZD11</accession>
<dbReference type="AlphaFoldDB" id="A0A8H7ZD11"/>
<dbReference type="VEuPathDB" id="FungiDB:I7I52_04167"/>
<dbReference type="OrthoDB" id="10568807at2759"/>
<proteinExistence type="predicted"/>
<feature type="compositionally biased region" description="Basic residues" evidence="1">
    <location>
        <begin position="56"/>
        <end position="71"/>
    </location>
</feature>
<protein>
    <submittedName>
        <fullName evidence="2">Uncharacterized protein</fullName>
    </submittedName>
</protein>